<dbReference type="CDD" id="cd16432">
    <property type="entry name" value="CheB_Rec"/>
    <property type="match status" value="1"/>
</dbReference>
<dbReference type="InterPro" id="IPR035909">
    <property type="entry name" value="CheB_C"/>
</dbReference>
<dbReference type="SUPFAM" id="SSF52738">
    <property type="entry name" value="Methylesterase CheB, C-terminal domain"/>
    <property type="match status" value="1"/>
</dbReference>
<dbReference type="EC" id="3.1.1.61" evidence="3"/>
<organism evidence="7 8">
    <name type="scientific">Rufibacter roseus</name>
    <dbReference type="NCBI Taxonomy" id="1567108"/>
    <lineage>
        <taxon>Bacteria</taxon>
        <taxon>Pseudomonadati</taxon>
        <taxon>Bacteroidota</taxon>
        <taxon>Cytophagia</taxon>
        <taxon>Cytophagales</taxon>
        <taxon>Hymenobacteraceae</taxon>
        <taxon>Rufibacter</taxon>
    </lineage>
</organism>
<dbReference type="Pfam" id="PF01339">
    <property type="entry name" value="CheB_methylest"/>
    <property type="match status" value="1"/>
</dbReference>
<feature type="active site" evidence="5">
    <location>
        <position position="182"/>
    </location>
</feature>
<evidence type="ECO:0000256" key="2">
    <source>
        <dbReference type="ARBA" id="ARBA00022801"/>
    </source>
</evidence>
<feature type="active site" evidence="5">
    <location>
        <position position="209"/>
    </location>
</feature>
<dbReference type="PANTHER" id="PTHR42872">
    <property type="entry name" value="PROTEIN-GLUTAMATE METHYLESTERASE/PROTEIN-GLUTAMINE GLUTAMINASE"/>
    <property type="match status" value="1"/>
</dbReference>
<dbReference type="RefSeq" id="WP_153042158.1">
    <property type="nucleotide sequence ID" value="NZ_JBHSYQ010000016.1"/>
</dbReference>
<comment type="catalytic activity">
    <reaction evidence="4">
        <text>[protein]-L-glutamate 5-O-methyl ester + H2O = L-glutamyl-[protein] + methanol + H(+)</text>
        <dbReference type="Rhea" id="RHEA:23236"/>
        <dbReference type="Rhea" id="RHEA-COMP:10208"/>
        <dbReference type="Rhea" id="RHEA-COMP:10311"/>
        <dbReference type="ChEBI" id="CHEBI:15377"/>
        <dbReference type="ChEBI" id="CHEBI:15378"/>
        <dbReference type="ChEBI" id="CHEBI:17790"/>
        <dbReference type="ChEBI" id="CHEBI:29973"/>
        <dbReference type="ChEBI" id="CHEBI:82795"/>
        <dbReference type="EC" id="3.1.1.61"/>
    </reaction>
</comment>
<feature type="active site" evidence="5">
    <location>
        <position position="306"/>
    </location>
</feature>
<keyword evidence="1 5" id="KW-0145">Chemotaxis</keyword>
<evidence type="ECO:0000256" key="5">
    <source>
        <dbReference type="PROSITE-ProRule" id="PRU00050"/>
    </source>
</evidence>
<dbReference type="PIRSF" id="PIRSF000876">
    <property type="entry name" value="RR_chemtxs_CheB"/>
    <property type="match status" value="1"/>
</dbReference>
<sequence>MQQAQKTKFRVLIGDTSVRSRMVLSGMIDAEPNLEVVDTAQTKEELLYKAFASRPDIIVTHTGLTSSGNMPAFKPVYWADAALLLMVSQEMSALSNPLNRHMKVVKPEQDKVVKDKNAVFRLAASGLLLKLKELVQKHTSLSYQFPLNKPTVSDFFTRPQSSLPSPDVDNHSSLCVVAVGASTGGSTAIEYLIRDLQVSKPTVVLVAVHMPEKFTKLLAKRLQKATNWQVVEGYQGMELKAGTVVIAPGGTNTRVQKRPFYPYQLFLELELATALDTPSVDILFESVADCVKHNALGIILTGMGSDGTAGAVEIRKNGGVVIAQDRETSSIFGMAKSAIDSGAVSGVFALGQINSIIQRFVEDRNQSQLLQTYVAG</sequence>
<dbReference type="Proteomes" id="UP001596405">
    <property type="component" value="Unassembled WGS sequence"/>
</dbReference>
<gene>
    <name evidence="7" type="ORF">ACFQHR_19225</name>
</gene>
<keyword evidence="2 5" id="KW-0378">Hydrolase</keyword>
<feature type="domain" description="CheB-type methylesterase" evidence="6">
    <location>
        <begin position="170"/>
        <end position="364"/>
    </location>
</feature>
<comment type="caution">
    <text evidence="7">The sequence shown here is derived from an EMBL/GenBank/DDBJ whole genome shotgun (WGS) entry which is preliminary data.</text>
</comment>
<evidence type="ECO:0000313" key="7">
    <source>
        <dbReference type="EMBL" id="MFC6999776.1"/>
    </source>
</evidence>
<evidence type="ECO:0000256" key="3">
    <source>
        <dbReference type="ARBA" id="ARBA00039140"/>
    </source>
</evidence>
<reference evidence="8" key="1">
    <citation type="journal article" date="2019" name="Int. J. Syst. Evol. Microbiol.">
        <title>The Global Catalogue of Microorganisms (GCM) 10K type strain sequencing project: providing services to taxonomists for standard genome sequencing and annotation.</title>
        <authorList>
            <consortium name="The Broad Institute Genomics Platform"/>
            <consortium name="The Broad Institute Genome Sequencing Center for Infectious Disease"/>
            <person name="Wu L."/>
            <person name="Ma J."/>
        </authorList>
    </citation>
    <scope>NUCLEOTIDE SEQUENCE [LARGE SCALE GENOMIC DNA]</scope>
    <source>
        <strain evidence="8">CGMCC 4.7393</strain>
    </source>
</reference>
<dbReference type="Gene3D" id="3.40.50.180">
    <property type="entry name" value="Methylesterase CheB, C-terminal domain"/>
    <property type="match status" value="1"/>
</dbReference>
<evidence type="ECO:0000313" key="8">
    <source>
        <dbReference type="Proteomes" id="UP001596405"/>
    </source>
</evidence>
<proteinExistence type="predicted"/>
<dbReference type="InterPro" id="IPR008248">
    <property type="entry name" value="CheB-like"/>
</dbReference>
<dbReference type="InterPro" id="IPR000673">
    <property type="entry name" value="Sig_transdc_resp-reg_Me-estase"/>
</dbReference>
<dbReference type="EMBL" id="JBHSYQ010000016">
    <property type="protein sequence ID" value="MFC6999776.1"/>
    <property type="molecule type" value="Genomic_DNA"/>
</dbReference>
<protein>
    <recommendedName>
        <fullName evidence="3">protein-glutamate methylesterase</fullName>
        <ecNumber evidence="3">3.1.1.61</ecNumber>
    </recommendedName>
</protein>
<name>A0ABW2DU50_9BACT</name>
<dbReference type="PANTHER" id="PTHR42872:SF6">
    <property type="entry name" value="PROTEIN-GLUTAMATE METHYLESTERASE_PROTEIN-GLUTAMINE GLUTAMINASE"/>
    <property type="match status" value="1"/>
</dbReference>
<evidence type="ECO:0000256" key="1">
    <source>
        <dbReference type="ARBA" id="ARBA00022500"/>
    </source>
</evidence>
<evidence type="ECO:0000256" key="4">
    <source>
        <dbReference type="ARBA" id="ARBA00048267"/>
    </source>
</evidence>
<dbReference type="PROSITE" id="PS50122">
    <property type="entry name" value="CHEB"/>
    <property type="match status" value="1"/>
</dbReference>
<keyword evidence="8" id="KW-1185">Reference proteome</keyword>
<evidence type="ECO:0000259" key="6">
    <source>
        <dbReference type="PROSITE" id="PS50122"/>
    </source>
</evidence>
<accession>A0ABW2DU50</accession>